<accession>A0A1M6C0F8</accession>
<dbReference type="RefSeq" id="WP_073024444.1">
    <property type="nucleotide sequence ID" value="NZ_FQZS01000004.1"/>
</dbReference>
<dbReference type="EMBL" id="FQZS01000004">
    <property type="protein sequence ID" value="SHI54515.1"/>
    <property type="molecule type" value="Genomic_DNA"/>
</dbReference>
<evidence type="ECO:0000313" key="1">
    <source>
        <dbReference type="EMBL" id="SHI54515.1"/>
    </source>
</evidence>
<reference evidence="1 2" key="1">
    <citation type="submission" date="2016-11" db="EMBL/GenBank/DDBJ databases">
        <authorList>
            <person name="Jaros S."/>
            <person name="Januszkiewicz K."/>
            <person name="Wedrychowicz H."/>
        </authorList>
    </citation>
    <scope>NUCLEOTIDE SEQUENCE [LARGE SCALE GENOMIC DNA]</scope>
    <source>
        <strain evidence="1 2">DSM 19022</strain>
    </source>
</reference>
<dbReference type="OrthoDB" id="1956627at2"/>
<dbReference type="STRING" id="1122184.SAMN02745176_00629"/>
<keyword evidence="2" id="KW-1185">Reference proteome</keyword>
<proteinExistence type="predicted"/>
<organism evidence="1 2">
    <name type="scientific">Lutispora thermophila DSM 19022</name>
    <dbReference type="NCBI Taxonomy" id="1122184"/>
    <lineage>
        <taxon>Bacteria</taxon>
        <taxon>Bacillati</taxon>
        <taxon>Bacillota</taxon>
        <taxon>Clostridia</taxon>
        <taxon>Lutisporales</taxon>
        <taxon>Lutisporaceae</taxon>
        <taxon>Lutispora</taxon>
    </lineage>
</organism>
<dbReference type="AlphaFoldDB" id="A0A1M6C0F8"/>
<gene>
    <name evidence="1" type="ORF">SAMN02745176_00629</name>
</gene>
<protein>
    <submittedName>
        <fullName evidence="1">Uncharacterized protein</fullName>
    </submittedName>
</protein>
<dbReference type="Proteomes" id="UP000184442">
    <property type="component" value="Unassembled WGS sequence"/>
</dbReference>
<name>A0A1M6C0F8_9FIRM</name>
<sequence length="104" mass="12177">MKESIEAVIRDFFRAYEMGDLIGMYACLTTDFQRRVPLNYFRINDRYKQDIGLLDSIGNIVISPDWRSACADVEIISNDKREKIGIVLEKDFGHWRILPDSIFQ</sequence>
<evidence type="ECO:0000313" key="2">
    <source>
        <dbReference type="Proteomes" id="UP000184442"/>
    </source>
</evidence>